<organism evidence="11 12">
    <name type="scientific">Microdochium trichocladiopsis</name>
    <dbReference type="NCBI Taxonomy" id="1682393"/>
    <lineage>
        <taxon>Eukaryota</taxon>
        <taxon>Fungi</taxon>
        <taxon>Dikarya</taxon>
        <taxon>Ascomycota</taxon>
        <taxon>Pezizomycotina</taxon>
        <taxon>Sordariomycetes</taxon>
        <taxon>Xylariomycetidae</taxon>
        <taxon>Xylariales</taxon>
        <taxon>Microdochiaceae</taxon>
        <taxon>Microdochium</taxon>
    </lineage>
</organism>
<protein>
    <submittedName>
        <fullName evidence="11">Small oligopeptide transporter</fullName>
    </submittedName>
</protein>
<reference evidence="11" key="1">
    <citation type="journal article" date="2021" name="Nat. Commun.">
        <title>Genetic determinants of endophytism in the Arabidopsis root mycobiome.</title>
        <authorList>
            <person name="Mesny F."/>
            <person name="Miyauchi S."/>
            <person name="Thiergart T."/>
            <person name="Pickel B."/>
            <person name="Atanasova L."/>
            <person name="Karlsson M."/>
            <person name="Huettel B."/>
            <person name="Barry K.W."/>
            <person name="Haridas S."/>
            <person name="Chen C."/>
            <person name="Bauer D."/>
            <person name="Andreopoulos W."/>
            <person name="Pangilinan J."/>
            <person name="LaButti K."/>
            <person name="Riley R."/>
            <person name="Lipzen A."/>
            <person name="Clum A."/>
            <person name="Drula E."/>
            <person name="Henrissat B."/>
            <person name="Kohler A."/>
            <person name="Grigoriev I.V."/>
            <person name="Martin F.M."/>
            <person name="Hacquard S."/>
        </authorList>
    </citation>
    <scope>NUCLEOTIDE SEQUENCE</scope>
    <source>
        <strain evidence="11">MPI-CAGE-CH-0230</strain>
    </source>
</reference>
<accession>A0A9P8YMA1</accession>
<keyword evidence="3" id="KW-0813">Transport</keyword>
<evidence type="ECO:0000313" key="12">
    <source>
        <dbReference type="Proteomes" id="UP000756346"/>
    </source>
</evidence>
<feature type="transmembrane region" description="Helical" evidence="10">
    <location>
        <begin position="680"/>
        <end position="696"/>
    </location>
</feature>
<feature type="transmembrane region" description="Helical" evidence="10">
    <location>
        <begin position="422"/>
        <end position="441"/>
    </location>
</feature>
<comment type="subcellular location">
    <subcellularLocation>
        <location evidence="1">Membrane</location>
        <topology evidence="1">Multi-pass membrane protein</topology>
    </subcellularLocation>
</comment>
<evidence type="ECO:0000256" key="6">
    <source>
        <dbReference type="ARBA" id="ARBA00022927"/>
    </source>
</evidence>
<feature type="transmembrane region" description="Helical" evidence="10">
    <location>
        <begin position="475"/>
        <end position="495"/>
    </location>
</feature>
<feature type="transmembrane region" description="Helical" evidence="10">
    <location>
        <begin position="121"/>
        <end position="141"/>
    </location>
</feature>
<keyword evidence="8 10" id="KW-0472">Membrane</keyword>
<keyword evidence="4 10" id="KW-0812">Transmembrane</keyword>
<evidence type="ECO:0000256" key="1">
    <source>
        <dbReference type="ARBA" id="ARBA00004141"/>
    </source>
</evidence>
<proteinExistence type="inferred from homology"/>
<evidence type="ECO:0000256" key="10">
    <source>
        <dbReference type="SAM" id="Phobius"/>
    </source>
</evidence>
<dbReference type="RefSeq" id="XP_046019660.1">
    <property type="nucleotide sequence ID" value="XM_046162152.1"/>
</dbReference>
<feature type="transmembrane region" description="Helical" evidence="10">
    <location>
        <begin position="201"/>
        <end position="221"/>
    </location>
</feature>
<feature type="transmembrane region" description="Helical" evidence="10">
    <location>
        <begin position="655"/>
        <end position="673"/>
    </location>
</feature>
<dbReference type="InterPro" id="IPR004648">
    <property type="entry name" value="Oligpept_transpt"/>
</dbReference>
<gene>
    <name evidence="11" type="ORF">B0I36DRAFT_420179</name>
</gene>
<feature type="region of interest" description="Disordered" evidence="9">
    <location>
        <begin position="1"/>
        <end position="35"/>
    </location>
</feature>
<feature type="transmembrane region" description="Helical" evidence="10">
    <location>
        <begin position="314"/>
        <end position="337"/>
    </location>
</feature>
<dbReference type="OrthoDB" id="9986677at2759"/>
<evidence type="ECO:0000256" key="4">
    <source>
        <dbReference type="ARBA" id="ARBA00022692"/>
    </source>
</evidence>
<keyword evidence="12" id="KW-1185">Reference proteome</keyword>
<feature type="transmembrane region" description="Helical" evidence="10">
    <location>
        <begin position="501"/>
        <end position="520"/>
    </location>
</feature>
<dbReference type="Proteomes" id="UP000756346">
    <property type="component" value="Unassembled WGS sequence"/>
</dbReference>
<feature type="transmembrane region" description="Helical" evidence="10">
    <location>
        <begin position="227"/>
        <end position="249"/>
    </location>
</feature>
<feature type="transmembrane region" description="Helical" evidence="10">
    <location>
        <begin position="702"/>
        <end position="718"/>
    </location>
</feature>
<feature type="transmembrane region" description="Helical" evidence="10">
    <location>
        <begin position="730"/>
        <end position="752"/>
    </location>
</feature>
<dbReference type="EMBL" id="JAGTJQ010000001">
    <property type="protein sequence ID" value="KAH7041605.1"/>
    <property type="molecule type" value="Genomic_DNA"/>
</dbReference>
<evidence type="ECO:0000256" key="7">
    <source>
        <dbReference type="ARBA" id="ARBA00022989"/>
    </source>
</evidence>
<comment type="caution">
    <text evidence="11">The sequence shown here is derived from an EMBL/GenBank/DDBJ whole genome shotgun (WGS) entry which is preliminary data.</text>
</comment>
<feature type="transmembrane region" description="Helical" evidence="10">
    <location>
        <begin position="97"/>
        <end position="115"/>
    </location>
</feature>
<name>A0A9P8YMA1_9PEZI</name>
<sequence>MGPDVVSQSSDERPTSAPAEVAAKQAHDDVEKLRKAHQWDPNLPIEKVDEITVAARADEADINAEVQKEFANSSPYEEVRAAVREIDNEEYANTIRAWIIGMMFVTAVSGINMFLSMRSPAISIPAVVVILITYPVGILFAKVLPTRKFNTFGVQWLLNPGPFSIKEHAVITLMAKITADYPYSTNALEALQAPSLYNHSLGWGFALMFTLSSQIIGIAMSGMFRRFLVWPAAMVWPGQFATTSLLYTIHDKRKADEIAEATSSSWKMSPYRWFCYLGMASFAYYWLPGVLWQGLSVFAFVTWIRPDNVVINQLFGGVTGLSLIPLTFDWTYISAYLQNPLLSPWHSHFNCLIGLGIFVIIPTIGISYTGALFSDYLPINTSRTYDNTGHRYQVAKILTPEFTLNETAYHEYSPLFLTPTFFLNYGLSFATLMAALVHTALNHSGEIWYRLKAARNQEPDVHMTMMNKYKEAPDWWYACVWLCAMAFGLATVLAYPTQLPWWGFLVSCLIAFVFIIPLSMIFGMTNILVSLNVLSPFLGGFIFPGRPIANMLFKVFSTIVLGQAQVFSGDLKFAHYMKVPPRTTFFCQIAAAIWQCFVQIAVMNWAFGNIPGICEPDQPSNFTCPNGSTFFSSSIVWGVIGPQKFLGAGTLYEKIHFFWLLGALLPVVFYFAARRFPKSIARYLHAPVMLGAMAWLPPATPLNFSTWAVVGLVFNWYIRRRWNGWWTKYNYITAAGLDVGLVLCTLVIFFAFSLPGTPLPEWWGNVTVFETLDAMGTAIRKTVPKGETFGPSTW</sequence>
<dbReference type="AlphaFoldDB" id="A0A9P8YMA1"/>
<evidence type="ECO:0000256" key="9">
    <source>
        <dbReference type="SAM" id="MobiDB-lite"/>
    </source>
</evidence>
<keyword evidence="5" id="KW-0571">Peptide transport</keyword>
<dbReference type="PANTHER" id="PTHR22601">
    <property type="entry name" value="ISP4 LIKE PROTEIN"/>
    <property type="match status" value="1"/>
</dbReference>
<dbReference type="GO" id="GO:0035673">
    <property type="term" value="F:oligopeptide transmembrane transporter activity"/>
    <property type="evidence" value="ECO:0007669"/>
    <property type="project" value="InterPro"/>
</dbReference>
<feature type="transmembrane region" description="Helical" evidence="10">
    <location>
        <begin position="349"/>
        <end position="373"/>
    </location>
</feature>
<dbReference type="NCBIfam" id="TIGR00727">
    <property type="entry name" value="ISP4_OPT"/>
    <property type="match status" value="1"/>
</dbReference>
<keyword evidence="6" id="KW-0653">Protein transport</keyword>
<dbReference type="GeneID" id="70191698"/>
<keyword evidence="7 10" id="KW-1133">Transmembrane helix</keyword>
<feature type="transmembrane region" description="Helical" evidence="10">
    <location>
        <begin position="585"/>
        <end position="607"/>
    </location>
</feature>
<evidence type="ECO:0000256" key="5">
    <source>
        <dbReference type="ARBA" id="ARBA00022856"/>
    </source>
</evidence>
<evidence type="ECO:0000313" key="11">
    <source>
        <dbReference type="EMBL" id="KAH7041605.1"/>
    </source>
</evidence>
<dbReference type="GO" id="GO:0015031">
    <property type="term" value="P:protein transport"/>
    <property type="evidence" value="ECO:0007669"/>
    <property type="project" value="UniProtKB-KW"/>
</dbReference>
<evidence type="ECO:0000256" key="3">
    <source>
        <dbReference type="ARBA" id="ARBA00022448"/>
    </source>
</evidence>
<dbReference type="NCBIfam" id="TIGR00728">
    <property type="entry name" value="OPT_sfam"/>
    <property type="match status" value="1"/>
</dbReference>
<dbReference type="Pfam" id="PF03169">
    <property type="entry name" value="OPT"/>
    <property type="match status" value="1"/>
</dbReference>
<evidence type="ECO:0000256" key="8">
    <source>
        <dbReference type="ARBA" id="ARBA00023136"/>
    </source>
</evidence>
<dbReference type="InterPro" id="IPR004813">
    <property type="entry name" value="OPT"/>
</dbReference>
<comment type="similarity">
    <text evidence="2">Belongs to the oligopeptide OPT transporter family.</text>
</comment>
<dbReference type="GO" id="GO:0016020">
    <property type="term" value="C:membrane"/>
    <property type="evidence" value="ECO:0007669"/>
    <property type="project" value="UniProtKB-SubCell"/>
</dbReference>
<evidence type="ECO:0000256" key="2">
    <source>
        <dbReference type="ARBA" id="ARBA00008807"/>
    </source>
</evidence>